<name>A0ABU6S752_9FABA</name>
<keyword evidence="2" id="KW-1185">Reference proteome</keyword>
<dbReference type="PANTHER" id="PTHR21530:SF7">
    <property type="entry name" value="TRAB DOMAIN-CONTAINING PROTEIN"/>
    <property type="match status" value="1"/>
</dbReference>
<accession>A0ABU6S752</accession>
<dbReference type="InterPro" id="IPR046345">
    <property type="entry name" value="TraB_PrgY-like"/>
</dbReference>
<sequence length="110" mass="12932">MRKCSTFRSSEKKLIMKRLPEHIVPLKLGFCHVYLVGTRHKCQKSVEDVQRMVRALKPDVVFLQWSPKRREGLTRKEISSERPCQFRMAYEEATKYGGKVVLGDRPLKVR</sequence>
<proteinExistence type="predicted"/>
<comment type="caution">
    <text evidence="1">The sequence shown here is derived from an EMBL/GenBank/DDBJ whole genome shotgun (WGS) entry which is preliminary data.</text>
</comment>
<protein>
    <submittedName>
        <fullName evidence="1">Uncharacterized protein</fullName>
    </submittedName>
</protein>
<gene>
    <name evidence="1" type="ORF">PIB30_014855</name>
</gene>
<dbReference type="Proteomes" id="UP001341840">
    <property type="component" value="Unassembled WGS sequence"/>
</dbReference>
<evidence type="ECO:0000313" key="1">
    <source>
        <dbReference type="EMBL" id="MED6131953.1"/>
    </source>
</evidence>
<reference evidence="1 2" key="1">
    <citation type="journal article" date="2023" name="Plants (Basel)">
        <title>Bridging the Gap: Combining Genomics and Transcriptomics Approaches to Understand Stylosanthes scabra, an Orphan Legume from the Brazilian Caatinga.</title>
        <authorList>
            <person name="Ferreira-Neto J.R.C."/>
            <person name="da Silva M.D."/>
            <person name="Binneck E."/>
            <person name="de Melo N.F."/>
            <person name="da Silva R.H."/>
            <person name="de Melo A.L.T.M."/>
            <person name="Pandolfi V."/>
            <person name="Bustamante F.O."/>
            <person name="Brasileiro-Vidal A.C."/>
            <person name="Benko-Iseppon A.M."/>
        </authorList>
    </citation>
    <scope>NUCLEOTIDE SEQUENCE [LARGE SCALE GENOMIC DNA]</scope>
    <source>
        <tissue evidence="1">Leaves</tissue>
    </source>
</reference>
<evidence type="ECO:0000313" key="2">
    <source>
        <dbReference type="Proteomes" id="UP001341840"/>
    </source>
</evidence>
<organism evidence="1 2">
    <name type="scientific">Stylosanthes scabra</name>
    <dbReference type="NCBI Taxonomy" id="79078"/>
    <lineage>
        <taxon>Eukaryota</taxon>
        <taxon>Viridiplantae</taxon>
        <taxon>Streptophyta</taxon>
        <taxon>Embryophyta</taxon>
        <taxon>Tracheophyta</taxon>
        <taxon>Spermatophyta</taxon>
        <taxon>Magnoliopsida</taxon>
        <taxon>eudicotyledons</taxon>
        <taxon>Gunneridae</taxon>
        <taxon>Pentapetalae</taxon>
        <taxon>rosids</taxon>
        <taxon>fabids</taxon>
        <taxon>Fabales</taxon>
        <taxon>Fabaceae</taxon>
        <taxon>Papilionoideae</taxon>
        <taxon>50 kb inversion clade</taxon>
        <taxon>dalbergioids sensu lato</taxon>
        <taxon>Dalbergieae</taxon>
        <taxon>Pterocarpus clade</taxon>
        <taxon>Stylosanthes</taxon>
    </lineage>
</organism>
<dbReference type="EMBL" id="JASCZI010060455">
    <property type="protein sequence ID" value="MED6131953.1"/>
    <property type="molecule type" value="Genomic_DNA"/>
</dbReference>
<dbReference type="PANTHER" id="PTHR21530">
    <property type="entry name" value="PHEROMONE SHUTDOWN PROTEIN"/>
    <property type="match status" value="1"/>
</dbReference>